<dbReference type="InterPro" id="IPR005119">
    <property type="entry name" value="LysR_subst-bd"/>
</dbReference>
<dbReference type="GO" id="GO:0003677">
    <property type="term" value="F:DNA binding"/>
    <property type="evidence" value="ECO:0007669"/>
    <property type="project" value="UniProtKB-KW"/>
</dbReference>
<keyword evidence="2" id="KW-0805">Transcription regulation</keyword>
<evidence type="ECO:0000313" key="6">
    <source>
        <dbReference type="EMBL" id="MBB4013106.1"/>
    </source>
</evidence>
<dbReference type="Gene3D" id="1.10.10.10">
    <property type="entry name" value="Winged helix-like DNA-binding domain superfamily/Winged helix DNA-binding domain"/>
    <property type="match status" value="1"/>
</dbReference>
<organism evidence="6 7">
    <name type="scientific">Niveibacterium umoris</name>
    <dbReference type="NCBI Taxonomy" id="1193620"/>
    <lineage>
        <taxon>Bacteria</taxon>
        <taxon>Pseudomonadati</taxon>
        <taxon>Pseudomonadota</taxon>
        <taxon>Betaproteobacteria</taxon>
        <taxon>Rhodocyclales</taxon>
        <taxon>Rhodocyclaceae</taxon>
        <taxon>Niveibacterium</taxon>
    </lineage>
</organism>
<name>A0A840BQK8_9RHOO</name>
<keyword evidence="3 6" id="KW-0238">DNA-binding</keyword>
<dbReference type="PANTHER" id="PTHR30346">
    <property type="entry name" value="TRANSCRIPTIONAL DUAL REGULATOR HCAR-RELATED"/>
    <property type="match status" value="1"/>
</dbReference>
<proteinExistence type="inferred from homology"/>
<evidence type="ECO:0000256" key="3">
    <source>
        <dbReference type="ARBA" id="ARBA00023125"/>
    </source>
</evidence>
<dbReference type="Pfam" id="PF00126">
    <property type="entry name" value="HTH_1"/>
    <property type="match status" value="1"/>
</dbReference>
<accession>A0A840BQK8</accession>
<protein>
    <submittedName>
        <fullName evidence="6">DNA-binding transcriptional LysR family regulator</fullName>
    </submittedName>
</protein>
<dbReference type="EMBL" id="JACIET010000002">
    <property type="protein sequence ID" value="MBB4013106.1"/>
    <property type="molecule type" value="Genomic_DNA"/>
</dbReference>
<dbReference type="InterPro" id="IPR036390">
    <property type="entry name" value="WH_DNA-bd_sf"/>
</dbReference>
<dbReference type="Pfam" id="PF03466">
    <property type="entry name" value="LysR_substrate"/>
    <property type="match status" value="1"/>
</dbReference>
<evidence type="ECO:0000256" key="4">
    <source>
        <dbReference type="ARBA" id="ARBA00023163"/>
    </source>
</evidence>
<comment type="caution">
    <text evidence="6">The sequence shown here is derived from an EMBL/GenBank/DDBJ whole genome shotgun (WGS) entry which is preliminary data.</text>
</comment>
<reference evidence="6 7" key="1">
    <citation type="submission" date="2020-08" db="EMBL/GenBank/DDBJ databases">
        <title>Genomic Encyclopedia of Type Strains, Phase IV (KMG-IV): sequencing the most valuable type-strain genomes for metagenomic binning, comparative biology and taxonomic classification.</title>
        <authorList>
            <person name="Goeker M."/>
        </authorList>
    </citation>
    <scope>NUCLEOTIDE SEQUENCE [LARGE SCALE GENOMIC DNA]</scope>
    <source>
        <strain evidence="6 7">DSM 106739</strain>
    </source>
</reference>
<keyword evidence="7" id="KW-1185">Reference proteome</keyword>
<dbReference type="InterPro" id="IPR000847">
    <property type="entry name" value="LysR_HTH_N"/>
</dbReference>
<dbReference type="PRINTS" id="PR00039">
    <property type="entry name" value="HTHLYSR"/>
</dbReference>
<evidence type="ECO:0000256" key="1">
    <source>
        <dbReference type="ARBA" id="ARBA00009437"/>
    </source>
</evidence>
<dbReference type="PANTHER" id="PTHR30346:SF0">
    <property type="entry name" value="HCA OPERON TRANSCRIPTIONAL ACTIVATOR HCAR"/>
    <property type="match status" value="1"/>
</dbReference>
<dbReference type="RefSeq" id="WP_207064415.1">
    <property type="nucleotide sequence ID" value="NZ_BAABLE010000005.1"/>
</dbReference>
<dbReference type="Proteomes" id="UP000561045">
    <property type="component" value="Unassembled WGS sequence"/>
</dbReference>
<sequence length="316" mass="34505">MSFRSLRYFNAVAETGSISAAMQTLNVSQAAITEGIQRLEAHLGSLLFRRHARGMALTHAGHEFFRHTQRILGAVATAEQALAVRPDSLAGDLVIGATSPLTGYYLPGLLERYRRTFPRIHTRVLEDAGHFIEHQLINGEIDVALTTISVLENAAAFHTALLVRSPWRLWLPLSHRFAERGSVSLAELREESVIVLRNDELEKVSGDLWRDAGIRPKVTVKTRSTEATRSLVATGSGVCLLPEVLFRAWSLEGERLVAIPITEEIPPLEIGVAWRRGAALGAATEGFLAVAREYGQHQGNALGALRGADGTGVRRA</sequence>
<dbReference type="InterPro" id="IPR036388">
    <property type="entry name" value="WH-like_DNA-bd_sf"/>
</dbReference>
<evidence type="ECO:0000259" key="5">
    <source>
        <dbReference type="PROSITE" id="PS50931"/>
    </source>
</evidence>
<dbReference type="AlphaFoldDB" id="A0A840BQK8"/>
<dbReference type="FunFam" id="1.10.10.10:FF:000001">
    <property type="entry name" value="LysR family transcriptional regulator"/>
    <property type="match status" value="1"/>
</dbReference>
<dbReference type="SUPFAM" id="SSF53850">
    <property type="entry name" value="Periplasmic binding protein-like II"/>
    <property type="match status" value="1"/>
</dbReference>
<dbReference type="PROSITE" id="PS50931">
    <property type="entry name" value="HTH_LYSR"/>
    <property type="match status" value="1"/>
</dbReference>
<dbReference type="GO" id="GO:0003700">
    <property type="term" value="F:DNA-binding transcription factor activity"/>
    <property type="evidence" value="ECO:0007669"/>
    <property type="project" value="InterPro"/>
</dbReference>
<feature type="domain" description="HTH lysR-type" evidence="5">
    <location>
        <begin position="1"/>
        <end position="58"/>
    </location>
</feature>
<comment type="similarity">
    <text evidence="1">Belongs to the LysR transcriptional regulatory family.</text>
</comment>
<dbReference type="SUPFAM" id="SSF46785">
    <property type="entry name" value="Winged helix' DNA-binding domain"/>
    <property type="match status" value="1"/>
</dbReference>
<dbReference type="GO" id="GO:0032993">
    <property type="term" value="C:protein-DNA complex"/>
    <property type="evidence" value="ECO:0007669"/>
    <property type="project" value="TreeGrafter"/>
</dbReference>
<keyword evidence="4" id="KW-0804">Transcription</keyword>
<evidence type="ECO:0000256" key="2">
    <source>
        <dbReference type="ARBA" id="ARBA00023015"/>
    </source>
</evidence>
<evidence type="ECO:0000313" key="7">
    <source>
        <dbReference type="Proteomes" id="UP000561045"/>
    </source>
</evidence>
<gene>
    <name evidence="6" type="ORF">GGR36_002452</name>
</gene>
<dbReference type="Gene3D" id="3.40.190.10">
    <property type="entry name" value="Periplasmic binding protein-like II"/>
    <property type="match status" value="2"/>
</dbReference>